<accession>A0A409XWG9</accession>
<dbReference type="InParanoid" id="A0A409XWG9"/>
<organism evidence="2 3">
    <name type="scientific">Psilocybe cyanescens</name>
    <dbReference type="NCBI Taxonomy" id="93625"/>
    <lineage>
        <taxon>Eukaryota</taxon>
        <taxon>Fungi</taxon>
        <taxon>Dikarya</taxon>
        <taxon>Basidiomycota</taxon>
        <taxon>Agaricomycotina</taxon>
        <taxon>Agaricomycetes</taxon>
        <taxon>Agaricomycetidae</taxon>
        <taxon>Agaricales</taxon>
        <taxon>Agaricineae</taxon>
        <taxon>Strophariaceae</taxon>
        <taxon>Psilocybe</taxon>
    </lineage>
</organism>
<dbReference type="EMBL" id="NHYD01000097">
    <property type="protein sequence ID" value="PPQ95099.1"/>
    <property type="molecule type" value="Genomic_DNA"/>
</dbReference>
<sequence>MNTTSPSLSAQSMDELIHGLQIVQFTRYARISAICIILYDYIITLDQEASRLTMDDTYSADLIPTSQISFLKILQKHFDAPLGFSVTISSTLCNRMILKVHGILAADDNRRNSRVLPVSSLASIS</sequence>
<evidence type="ECO:0000259" key="1">
    <source>
        <dbReference type="Pfam" id="PF20151"/>
    </source>
</evidence>
<proteinExistence type="predicted"/>
<dbReference type="Proteomes" id="UP000283269">
    <property type="component" value="Unassembled WGS sequence"/>
</dbReference>
<reference evidence="2 3" key="1">
    <citation type="journal article" date="2018" name="Evol. Lett.">
        <title>Horizontal gene cluster transfer increased hallucinogenic mushroom diversity.</title>
        <authorList>
            <person name="Reynolds H.T."/>
            <person name="Vijayakumar V."/>
            <person name="Gluck-Thaler E."/>
            <person name="Korotkin H.B."/>
            <person name="Matheny P.B."/>
            <person name="Slot J.C."/>
        </authorList>
    </citation>
    <scope>NUCLEOTIDE SEQUENCE [LARGE SCALE GENOMIC DNA]</scope>
    <source>
        <strain evidence="2 3">2631</strain>
    </source>
</reference>
<gene>
    <name evidence="2" type="ORF">CVT25_011529</name>
</gene>
<protein>
    <recommendedName>
        <fullName evidence="1">DUF6533 domain-containing protein</fullName>
    </recommendedName>
</protein>
<feature type="domain" description="DUF6533" evidence="1">
    <location>
        <begin position="28"/>
        <end position="51"/>
    </location>
</feature>
<dbReference type="AlphaFoldDB" id="A0A409XWG9"/>
<dbReference type="Pfam" id="PF20151">
    <property type="entry name" value="DUF6533"/>
    <property type="match status" value="1"/>
</dbReference>
<keyword evidence="3" id="KW-1185">Reference proteome</keyword>
<comment type="caution">
    <text evidence="2">The sequence shown here is derived from an EMBL/GenBank/DDBJ whole genome shotgun (WGS) entry which is preliminary data.</text>
</comment>
<dbReference type="InterPro" id="IPR045340">
    <property type="entry name" value="DUF6533"/>
</dbReference>
<name>A0A409XWG9_PSICY</name>
<evidence type="ECO:0000313" key="3">
    <source>
        <dbReference type="Proteomes" id="UP000283269"/>
    </source>
</evidence>
<evidence type="ECO:0000313" key="2">
    <source>
        <dbReference type="EMBL" id="PPQ95099.1"/>
    </source>
</evidence>